<accession>A0ABX2EH06</accession>
<feature type="domain" description="SnoaL-like" evidence="1">
    <location>
        <begin position="12"/>
        <end position="117"/>
    </location>
</feature>
<keyword evidence="3" id="KW-1185">Reference proteome</keyword>
<dbReference type="RefSeq" id="WP_173123011.1">
    <property type="nucleotide sequence ID" value="NZ_JABRWJ010000004.1"/>
</dbReference>
<sequence length="137" mass="15542">MTTSSDNKQLMQRIFDALAEGDGRPFVDAMDDDFTWVIPGQATWSGRWEGKQAVRRELLRPLFARFASTYTNRALRFIAEDDHVVVECRGDVMTHGGQAYRNTYCYVCRLADGRLKELTEYMDTEHAAQVLGAPTTA</sequence>
<evidence type="ECO:0000313" key="3">
    <source>
        <dbReference type="Proteomes" id="UP000737171"/>
    </source>
</evidence>
<evidence type="ECO:0000313" key="2">
    <source>
        <dbReference type="EMBL" id="NRF67871.1"/>
    </source>
</evidence>
<protein>
    <submittedName>
        <fullName evidence="2">Nuclear transport factor 2 family protein</fullName>
    </submittedName>
</protein>
<comment type="caution">
    <text evidence="2">The sequence shown here is derived from an EMBL/GenBank/DDBJ whole genome shotgun (WGS) entry which is preliminary data.</text>
</comment>
<evidence type="ECO:0000259" key="1">
    <source>
        <dbReference type="Pfam" id="PF12680"/>
    </source>
</evidence>
<dbReference type="SUPFAM" id="SSF54427">
    <property type="entry name" value="NTF2-like"/>
    <property type="match status" value="1"/>
</dbReference>
<dbReference type="PANTHER" id="PTHR41252">
    <property type="entry name" value="BLR2505 PROTEIN"/>
    <property type="match status" value="1"/>
</dbReference>
<name>A0ABX2EH06_9BURK</name>
<dbReference type="Gene3D" id="3.10.450.50">
    <property type="match status" value="1"/>
</dbReference>
<reference evidence="2 3" key="1">
    <citation type="submission" date="2020-05" db="EMBL/GenBank/DDBJ databases">
        <title>Aquincola sp. isolate from soil.</title>
        <authorList>
            <person name="Han J."/>
            <person name="Kim D.-U."/>
        </authorList>
    </citation>
    <scope>NUCLEOTIDE SEQUENCE [LARGE SCALE GENOMIC DNA]</scope>
    <source>
        <strain evidence="2 3">S2</strain>
    </source>
</reference>
<dbReference type="Proteomes" id="UP000737171">
    <property type="component" value="Unassembled WGS sequence"/>
</dbReference>
<dbReference type="InterPro" id="IPR037401">
    <property type="entry name" value="SnoaL-like"/>
</dbReference>
<proteinExistence type="predicted"/>
<dbReference type="EMBL" id="JABRWJ010000004">
    <property type="protein sequence ID" value="NRF67871.1"/>
    <property type="molecule type" value="Genomic_DNA"/>
</dbReference>
<dbReference type="InterPro" id="IPR032710">
    <property type="entry name" value="NTF2-like_dom_sf"/>
</dbReference>
<dbReference type="PANTHER" id="PTHR41252:SF1">
    <property type="entry name" value="BLR2505 PROTEIN"/>
    <property type="match status" value="1"/>
</dbReference>
<organism evidence="2 3">
    <name type="scientific">Pseudaquabacterium terrae</name>
    <dbReference type="NCBI Taxonomy" id="2732868"/>
    <lineage>
        <taxon>Bacteria</taxon>
        <taxon>Pseudomonadati</taxon>
        <taxon>Pseudomonadota</taxon>
        <taxon>Betaproteobacteria</taxon>
        <taxon>Burkholderiales</taxon>
        <taxon>Sphaerotilaceae</taxon>
        <taxon>Pseudaquabacterium</taxon>
    </lineage>
</organism>
<gene>
    <name evidence="2" type="ORF">HLB44_12835</name>
</gene>
<dbReference type="Pfam" id="PF12680">
    <property type="entry name" value="SnoaL_2"/>
    <property type="match status" value="1"/>
</dbReference>